<feature type="region of interest" description="Disordered" evidence="7">
    <location>
        <begin position="1"/>
        <end position="94"/>
    </location>
</feature>
<keyword evidence="10" id="KW-1185">Reference proteome</keyword>
<sequence>MPKKPTFPSSDGEEDYQQSGSESEAPLNKPASKRGAKGKQAAKTSKVTRRQQSSDEEEDEPPVKKRKIAEKKKVAKQAKPRGSDAKLSEEGDQYVDLGKRKRATVRTFNKMVLLDIREFYEDRTTGNEKPGKKGISLSKEQWEALKSNMDTIDRFIAELE</sequence>
<dbReference type="AlphaFoldDB" id="A0AAD5V8N8"/>
<dbReference type="Pfam" id="PF02229">
    <property type="entry name" value="PC4"/>
    <property type="match status" value="1"/>
</dbReference>
<evidence type="ECO:0000313" key="9">
    <source>
        <dbReference type="EMBL" id="KAJ3487413.1"/>
    </source>
</evidence>
<dbReference type="GO" id="GO:0060261">
    <property type="term" value="P:positive regulation of transcription initiation by RNA polymerase II"/>
    <property type="evidence" value="ECO:0007669"/>
    <property type="project" value="InterPro"/>
</dbReference>
<protein>
    <recommendedName>
        <fullName evidence="8">Transcriptional coactivator p15 (PC4) C-terminal domain-containing protein</fullName>
    </recommendedName>
</protein>
<keyword evidence="4" id="KW-0238">DNA-binding</keyword>
<gene>
    <name evidence="9" type="ORF">NLI96_g3566</name>
</gene>
<evidence type="ECO:0000313" key="10">
    <source>
        <dbReference type="Proteomes" id="UP001212997"/>
    </source>
</evidence>
<name>A0AAD5V8N8_9APHY</name>
<evidence type="ECO:0000259" key="8">
    <source>
        <dbReference type="Pfam" id="PF02229"/>
    </source>
</evidence>
<keyword evidence="6" id="KW-0539">Nucleus</keyword>
<dbReference type="InterPro" id="IPR003173">
    <property type="entry name" value="PC4_C"/>
</dbReference>
<organism evidence="9 10">
    <name type="scientific">Meripilus lineatus</name>
    <dbReference type="NCBI Taxonomy" id="2056292"/>
    <lineage>
        <taxon>Eukaryota</taxon>
        <taxon>Fungi</taxon>
        <taxon>Dikarya</taxon>
        <taxon>Basidiomycota</taxon>
        <taxon>Agaricomycotina</taxon>
        <taxon>Agaricomycetes</taxon>
        <taxon>Polyporales</taxon>
        <taxon>Meripilaceae</taxon>
        <taxon>Meripilus</taxon>
    </lineage>
</organism>
<proteinExistence type="inferred from homology"/>
<evidence type="ECO:0000256" key="7">
    <source>
        <dbReference type="SAM" id="MobiDB-lite"/>
    </source>
</evidence>
<dbReference type="InterPro" id="IPR045125">
    <property type="entry name" value="Sub1/Tcp4-like"/>
</dbReference>
<evidence type="ECO:0000256" key="2">
    <source>
        <dbReference type="ARBA" id="ARBA00009001"/>
    </source>
</evidence>
<dbReference type="Gene3D" id="2.30.31.10">
    <property type="entry name" value="Transcriptional Coactivator Pc4, Chain A"/>
    <property type="match status" value="1"/>
</dbReference>
<comment type="caution">
    <text evidence="9">The sequence shown here is derived from an EMBL/GenBank/DDBJ whole genome shotgun (WGS) entry which is preliminary data.</text>
</comment>
<keyword evidence="5" id="KW-0804">Transcription</keyword>
<evidence type="ECO:0000256" key="4">
    <source>
        <dbReference type="ARBA" id="ARBA00023125"/>
    </source>
</evidence>
<dbReference type="EMBL" id="JANAWD010000093">
    <property type="protein sequence ID" value="KAJ3487413.1"/>
    <property type="molecule type" value="Genomic_DNA"/>
</dbReference>
<feature type="compositionally biased region" description="Basic residues" evidence="7">
    <location>
        <begin position="64"/>
        <end position="79"/>
    </location>
</feature>
<evidence type="ECO:0000256" key="5">
    <source>
        <dbReference type="ARBA" id="ARBA00023163"/>
    </source>
</evidence>
<dbReference type="GO" id="GO:0005634">
    <property type="term" value="C:nucleus"/>
    <property type="evidence" value="ECO:0007669"/>
    <property type="project" value="UniProtKB-SubCell"/>
</dbReference>
<evidence type="ECO:0000256" key="1">
    <source>
        <dbReference type="ARBA" id="ARBA00004123"/>
    </source>
</evidence>
<dbReference type="PANTHER" id="PTHR13215">
    <property type="entry name" value="RNA POLYMERASE II TRANSCRIPTIONAL COACTIVATOR"/>
    <property type="match status" value="1"/>
</dbReference>
<comment type="subcellular location">
    <subcellularLocation>
        <location evidence="1">Nucleus</location>
    </subcellularLocation>
</comment>
<accession>A0AAD5V8N8</accession>
<reference evidence="9" key="1">
    <citation type="submission" date="2022-07" db="EMBL/GenBank/DDBJ databases">
        <title>Genome Sequence of Physisporinus lineatus.</title>
        <authorList>
            <person name="Buettner E."/>
        </authorList>
    </citation>
    <scope>NUCLEOTIDE SEQUENCE</scope>
    <source>
        <strain evidence="9">VT162</strain>
    </source>
</reference>
<dbReference type="SUPFAM" id="SSF54447">
    <property type="entry name" value="ssDNA-binding transcriptional regulator domain"/>
    <property type="match status" value="1"/>
</dbReference>
<dbReference type="Proteomes" id="UP001212997">
    <property type="component" value="Unassembled WGS sequence"/>
</dbReference>
<keyword evidence="3" id="KW-0805">Transcription regulation</keyword>
<comment type="similarity">
    <text evidence="2">Belongs to the transcriptional coactivator PC4 family.</text>
</comment>
<dbReference type="GO" id="GO:0003713">
    <property type="term" value="F:transcription coactivator activity"/>
    <property type="evidence" value="ECO:0007669"/>
    <property type="project" value="InterPro"/>
</dbReference>
<feature type="domain" description="Transcriptional coactivator p15 (PC4) C-terminal" evidence="8">
    <location>
        <begin position="96"/>
        <end position="148"/>
    </location>
</feature>
<dbReference type="InterPro" id="IPR009044">
    <property type="entry name" value="ssDNA-bd_transcriptional_reg"/>
</dbReference>
<evidence type="ECO:0000256" key="3">
    <source>
        <dbReference type="ARBA" id="ARBA00023015"/>
    </source>
</evidence>
<evidence type="ECO:0000256" key="6">
    <source>
        <dbReference type="ARBA" id="ARBA00023242"/>
    </source>
</evidence>
<dbReference type="GO" id="GO:0003677">
    <property type="term" value="F:DNA binding"/>
    <property type="evidence" value="ECO:0007669"/>
    <property type="project" value="UniProtKB-KW"/>
</dbReference>